<organism evidence="1">
    <name type="scientific">viral metagenome</name>
    <dbReference type="NCBI Taxonomy" id="1070528"/>
    <lineage>
        <taxon>unclassified sequences</taxon>
        <taxon>metagenomes</taxon>
        <taxon>organismal metagenomes</taxon>
    </lineage>
</organism>
<sequence>MKAPEKFTKIIGRKRYSVQTATLIASDAYWDGHNFERRGRNTWLYRTPGGAYFTVNLTQWQGERDTLIPLSQEDAIELYEQLDDTNAVPFGKAFPGVEVVDA</sequence>
<dbReference type="AlphaFoldDB" id="A0A6H1ZBN7"/>
<dbReference type="EMBL" id="MT143977">
    <property type="protein sequence ID" value="QJA44600.1"/>
    <property type="molecule type" value="Genomic_DNA"/>
</dbReference>
<evidence type="ECO:0000313" key="2">
    <source>
        <dbReference type="EMBL" id="QJH99017.1"/>
    </source>
</evidence>
<evidence type="ECO:0000313" key="1">
    <source>
        <dbReference type="EMBL" id="QJA44600.1"/>
    </source>
</evidence>
<proteinExistence type="predicted"/>
<protein>
    <submittedName>
        <fullName evidence="1">Uncharacterized protein</fullName>
    </submittedName>
</protein>
<accession>A0A6H1ZBN7</accession>
<reference evidence="1" key="1">
    <citation type="submission" date="2020-03" db="EMBL/GenBank/DDBJ databases">
        <title>The deep terrestrial virosphere.</title>
        <authorList>
            <person name="Holmfeldt K."/>
            <person name="Nilsson E."/>
            <person name="Simone D."/>
            <person name="Lopez-Fernandez M."/>
            <person name="Wu X."/>
            <person name="de Brujin I."/>
            <person name="Lundin D."/>
            <person name="Andersson A."/>
            <person name="Bertilsson S."/>
            <person name="Dopson M."/>
        </authorList>
    </citation>
    <scope>NUCLEOTIDE SEQUENCE</scope>
    <source>
        <strain evidence="1">TM448A00111</strain>
        <strain evidence="2">TM448B01464</strain>
    </source>
</reference>
<dbReference type="EMBL" id="MT144763">
    <property type="protein sequence ID" value="QJH99017.1"/>
    <property type="molecule type" value="Genomic_DNA"/>
</dbReference>
<name>A0A6H1ZBN7_9ZZZZ</name>
<gene>
    <name evidence="1" type="ORF">TM448A00111_0103</name>
    <name evidence="2" type="ORF">TM448B01464_0022</name>
</gene>